<feature type="transmembrane region" description="Helical" evidence="7">
    <location>
        <begin position="195"/>
        <end position="213"/>
    </location>
</feature>
<dbReference type="NCBIfam" id="TIGR03920">
    <property type="entry name" value="T7SS_EccD"/>
    <property type="match status" value="1"/>
</dbReference>
<feature type="transmembrane region" description="Helical" evidence="7">
    <location>
        <begin position="334"/>
        <end position="351"/>
    </location>
</feature>
<feature type="transmembrane region" description="Helical" evidence="7">
    <location>
        <begin position="249"/>
        <end position="265"/>
    </location>
</feature>
<dbReference type="EMBL" id="JARXVE010000008">
    <property type="protein sequence ID" value="MDH6197761.1"/>
    <property type="molecule type" value="Genomic_DNA"/>
</dbReference>
<evidence type="ECO:0000313" key="10">
    <source>
        <dbReference type="Proteomes" id="UP001160130"/>
    </source>
</evidence>
<keyword evidence="4 7" id="KW-0812">Transmembrane</keyword>
<feature type="transmembrane region" description="Helical" evidence="7">
    <location>
        <begin position="420"/>
        <end position="439"/>
    </location>
</feature>
<comment type="subcellular location">
    <subcellularLocation>
        <location evidence="1">Cell membrane</location>
        <topology evidence="1">Multi-pass membrane protein</topology>
    </subcellularLocation>
</comment>
<keyword evidence="6 7" id="KW-0472">Membrane</keyword>
<evidence type="ECO:0000256" key="7">
    <source>
        <dbReference type="SAM" id="Phobius"/>
    </source>
</evidence>
<protein>
    <submittedName>
        <fullName evidence="9">Type VII secretion integral membrane protein EccD</fullName>
    </submittedName>
</protein>
<evidence type="ECO:0000313" key="9">
    <source>
        <dbReference type="EMBL" id="MDH6197761.1"/>
    </source>
</evidence>
<feature type="transmembrane region" description="Helical" evidence="7">
    <location>
        <begin position="390"/>
        <end position="408"/>
    </location>
</feature>
<feature type="transmembrane region" description="Helical" evidence="7">
    <location>
        <begin position="113"/>
        <end position="133"/>
    </location>
</feature>
<keyword evidence="3" id="KW-1003">Cell membrane</keyword>
<feature type="transmembrane region" description="Helical" evidence="7">
    <location>
        <begin position="139"/>
        <end position="159"/>
    </location>
</feature>
<name>A0ABT6L565_9MYCO</name>
<dbReference type="Proteomes" id="UP001160130">
    <property type="component" value="Unassembled WGS sequence"/>
</dbReference>
<feature type="transmembrane region" description="Helical" evidence="7">
    <location>
        <begin position="171"/>
        <end position="189"/>
    </location>
</feature>
<dbReference type="RefSeq" id="WP_280834364.1">
    <property type="nucleotide sequence ID" value="NZ_JARXVE010000008.1"/>
</dbReference>
<sequence>MPDALRHVSIHCGTATDAGHGETIDLTVPAALTVGELLPWIVGALGAGDGTPRQWRLAHLGGGRLDESATLVQNDIRDGDLLILTDAADRPSIARTVIAALTAEAPQDGVPTALRVGGCLWACALGILALACAGLGSQGFGRICAAAVLAIGVTATALFAQRLDMDSTAVATLNIAALASAAILGFLVVPAGPAPANFFLAAVAASSLGAVLIRVSGCGTESLRAVVTATALIAVAMGCAALLPLSTPALGAVLSALGVGLLPLTPRLSITLAGLTPAIPGHPDGAGNPQPDSANESELRVRSGHRNLIGLVLGCAAAAGLGTGIVAVSGRQPVTAVEVAFTTAVGVAVLLRSRTYASGRCRAALTVGGFCALTASFVLVLAWAPAQGGWTGILAVGAGIALLGPVMVRHPVAGRAADAFEYGALAAVVPLACWLAGVFDLTRQLGPL</sequence>
<dbReference type="InterPro" id="IPR024962">
    <property type="entry name" value="YukD-like"/>
</dbReference>
<reference evidence="9 10" key="1">
    <citation type="submission" date="2023-04" db="EMBL/GenBank/DDBJ databases">
        <title>Forest soil microbial communities from Buena Vista Peninsula, Colon Province, Panama.</title>
        <authorList>
            <person name="Bouskill N."/>
        </authorList>
    </citation>
    <scope>NUCLEOTIDE SEQUENCE [LARGE SCALE GENOMIC DNA]</scope>
    <source>
        <strain evidence="9 10">AC80</strain>
    </source>
</reference>
<comment type="caution">
    <text evidence="9">The sequence shown here is derived from an EMBL/GenBank/DDBJ whole genome shotgun (WGS) entry which is preliminary data.</text>
</comment>
<dbReference type="InterPro" id="IPR006707">
    <property type="entry name" value="T7SS_EccD"/>
</dbReference>
<evidence type="ECO:0000259" key="8">
    <source>
        <dbReference type="Pfam" id="PF19053"/>
    </source>
</evidence>
<evidence type="ECO:0000256" key="3">
    <source>
        <dbReference type="ARBA" id="ARBA00022475"/>
    </source>
</evidence>
<dbReference type="Pfam" id="PF08817">
    <property type="entry name" value="YukD"/>
    <property type="match status" value="1"/>
</dbReference>
<evidence type="ECO:0000256" key="6">
    <source>
        <dbReference type="ARBA" id="ARBA00023136"/>
    </source>
</evidence>
<proteinExistence type="inferred from homology"/>
<feature type="transmembrane region" description="Helical" evidence="7">
    <location>
        <begin position="225"/>
        <end position="243"/>
    </location>
</feature>
<dbReference type="Pfam" id="PF19053">
    <property type="entry name" value="EccD"/>
    <property type="match status" value="1"/>
</dbReference>
<evidence type="ECO:0000256" key="5">
    <source>
        <dbReference type="ARBA" id="ARBA00022989"/>
    </source>
</evidence>
<feature type="transmembrane region" description="Helical" evidence="7">
    <location>
        <begin position="308"/>
        <end position="328"/>
    </location>
</feature>
<comment type="similarity">
    <text evidence="2">Belongs to the EccD/Snm4 family.</text>
</comment>
<gene>
    <name evidence="9" type="ORF">M2272_004417</name>
</gene>
<evidence type="ECO:0000256" key="4">
    <source>
        <dbReference type="ARBA" id="ARBA00022692"/>
    </source>
</evidence>
<keyword evidence="5 7" id="KW-1133">Transmembrane helix</keyword>
<evidence type="ECO:0000256" key="1">
    <source>
        <dbReference type="ARBA" id="ARBA00004651"/>
    </source>
</evidence>
<keyword evidence="10" id="KW-1185">Reference proteome</keyword>
<accession>A0ABT6L565</accession>
<evidence type="ECO:0000256" key="2">
    <source>
        <dbReference type="ARBA" id="ARBA00006162"/>
    </source>
</evidence>
<dbReference type="Gene3D" id="3.10.20.90">
    <property type="entry name" value="Phosphatidylinositol 3-kinase Catalytic Subunit, Chain A, domain 1"/>
    <property type="match status" value="1"/>
</dbReference>
<feature type="transmembrane region" description="Helical" evidence="7">
    <location>
        <begin position="363"/>
        <end position="384"/>
    </location>
</feature>
<organism evidence="9 10">
    <name type="scientific">Mycolicibacterium frederiksbergense</name>
    <dbReference type="NCBI Taxonomy" id="117567"/>
    <lineage>
        <taxon>Bacteria</taxon>
        <taxon>Bacillati</taxon>
        <taxon>Actinomycetota</taxon>
        <taxon>Actinomycetes</taxon>
        <taxon>Mycobacteriales</taxon>
        <taxon>Mycobacteriaceae</taxon>
        <taxon>Mycolicibacterium</taxon>
    </lineage>
</organism>
<feature type="domain" description="EccD-like transmembrane" evidence="8">
    <location>
        <begin position="118"/>
        <end position="445"/>
    </location>
</feature>
<dbReference type="InterPro" id="IPR044049">
    <property type="entry name" value="EccD_transm"/>
</dbReference>